<dbReference type="RefSeq" id="WP_089845526.1">
    <property type="nucleotide sequence ID" value="NZ_FNEJ01000005.1"/>
</dbReference>
<name>A0A1G8KZK8_9RHOB</name>
<dbReference type="STRING" id="555512.SAMN04487993_1005187"/>
<dbReference type="GO" id="GO:0046872">
    <property type="term" value="F:metal ion binding"/>
    <property type="evidence" value="ECO:0007669"/>
    <property type="project" value="UniProtKB-KW"/>
</dbReference>
<dbReference type="SUPFAM" id="SSF53187">
    <property type="entry name" value="Zn-dependent exopeptidases"/>
    <property type="match status" value="1"/>
</dbReference>
<dbReference type="Proteomes" id="UP000199093">
    <property type="component" value="Unassembled WGS sequence"/>
</dbReference>
<gene>
    <name evidence="6" type="ORF">SAMN04487993_1005187</name>
</gene>
<keyword evidence="2" id="KW-0479">Metal-binding</keyword>
<evidence type="ECO:0000256" key="4">
    <source>
        <dbReference type="ARBA" id="ARBA00022833"/>
    </source>
</evidence>
<keyword evidence="7" id="KW-1185">Reference proteome</keyword>
<evidence type="ECO:0000256" key="1">
    <source>
        <dbReference type="ARBA" id="ARBA00001947"/>
    </source>
</evidence>
<reference evidence="6 7" key="1">
    <citation type="submission" date="2016-10" db="EMBL/GenBank/DDBJ databases">
        <authorList>
            <person name="de Groot N.N."/>
        </authorList>
    </citation>
    <scope>NUCLEOTIDE SEQUENCE [LARGE SCALE GENOMIC DNA]</scope>
    <source>
        <strain evidence="6 7">DSM 26424</strain>
    </source>
</reference>
<evidence type="ECO:0000313" key="7">
    <source>
        <dbReference type="Proteomes" id="UP000199093"/>
    </source>
</evidence>
<keyword evidence="4" id="KW-0862">Zinc</keyword>
<dbReference type="InterPro" id="IPR053138">
    <property type="entry name" value="N-alpha-Ac-DABA_deacetylase"/>
</dbReference>
<dbReference type="OrthoDB" id="9782876at2"/>
<accession>A0A1G8KZK8</accession>
<evidence type="ECO:0000313" key="6">
    <source>
        <dbReference type="EMBL" id="SDI48819.1"/>
    </source>
</evidence>
<dbReference type="EMBL" id="FNEJ01000005">
    <property type="protein sequence ID" value="SDI48819.1"/>
    <property type="molecule type" value="Genomic_DNA"/>
</dbReference>
<keyword evidence="3" id="KW-0378">Hydrolase</keyword>
<dbReference type="InterPro" id="IPR055438">
    <property type="entry name" value="AstE_AspA_cat"/>
</dbReference>
<dbReference type="GO" id="GO:0016788">
    <property type="term" value="F:hydrolase activity, acting on ester bonds"/>
    <property type="evidence" value="ECO:0007669"/>
    <property type="project" value="InterPro"/>
</dbReference>
<evidence type="ECO:0000259" key="5">
    <source>
        <dbReference type="Pfam" id="PF24827"/>
    </source>
</evidence>
<dbReference type="Pfam" id="PF24827">
    <property type="entry name" value="AstE_AspA_cat"/>
    <property type="match status" value="1"/>
</dbReference>
<dbReference type="Gene3D" id="3.40.630.10">
    <property type="entry name" value="Zn peptidases"/>
    <property type="match status" value="1"/>
</dbReference>
<evidence type="ECO:0000256" key="2">
    <source>
        <dbReference type="ARBA" id="ARBA00022723"/>
    </source>
</evidence>
<dbReference type="PANTHER" id="PTHR37326">
    <property type="entry name" value="BLL3975 PROTEIN"/>
    <property type="match status" value="1"/>
</dbReference>
<organism evidence="6 7">
    <name type="scientific">Salipiger marinus</name>
    <dbReference type="NCBI Taxonomy" id="555512"/>
    <lineage>
        <taxon>Bacteria</taxon>
        <taxon>Pseudomonadati</taxon>
        <taxon>Pseudomonadota</taxon>
        <taxon>Alphaproteobacteria</taxon>
        <taxon>Rhodobacterales</taxon>
        <taxon>Roseobacteraceae</taxon>
        <taxon>Salipiger</taxon>
    </lineage>
</organism>
<protein>
    <recommendedName>
        <fullName evidence="5">Succinylglutamate desuccinylase/Aspartoacylase catalytic domain-containing protein</fullName>
    </recommendedName>
</protein>
<feature type="domain" description="Succinylglutamate desuccinylase/Aspartoacylase catalytic" evidence="5">
    <location>
        <begin position="32"/>
        <end position="203"/>
    </location>
</feature>
<dbReference type="AlphaFoldDB" id="A0A1G8KZK8"/>
<proteinExistence type="predicted"/>
<evidence type="ECO:0000256" key="3">
    <source>
        <dbReference type="ARBA" id="ARBA00022801"/>
    </source>
</evidence>
<comment type="cofactor">
    <cofactor evidence="1">
        <name>Zn(2+)</name>
        <dbReference type="ChEBI" id="CHEBI:29105"/>
    </cofactor>
</comment>
<dbReference type="PANTHER" id="PTHR37326:SF1">
    <property type="entry name" value="BLL3975 PROTEIN"/>
    <property type="match status" value="1"/>
</dbReference>
<sequence>MPRDSFDVPLAGLGPGMGGSVRFLRYGSAEAAPKAYLHAALHADEAPGLLVLHHLRDLLDAAEARGEILGQIVIAPFANPLGLSQVIHGDHLGRFDLASGQNFNRGWPDLAPDLIARLGARLGSCAEANRALIRATIRDILAARRASSPLQSLFGVLAAEAFDADLVLDLHCDDEGLMHLFLHPEIWPQMQDLAAGLGCHAVFAQRGAAGGPFAAACMEPWLQLAAAFPDHPVPVGCQSATVELRGFADVSDGLARADALALMDALRRRGYLAGPVPPAPDPLCAMTDFAACDMLRAPGFGVIVYHAALGERVSKGQMVAEIVDPSGSGAAARTPVLACTDGLVLTRRLKKLVAAGQVIAKIAGEVPLPHRSGYLLED</sequence>
<dbReference type="CDD" id="cd06250">
    <property type="entry name" value="M14_PaAOTO_like"/>
    <property type="match status" value="1"/>
</dbReference>